<sequence>MNSNRKTAIIVGVLFLAGYVGVFVGGAIY</sequence>
<keyword evidence="1" id="KW-0812">Transmembrane</keyword>
<protein>
    <submittedName>
        <fullName evidence="2">Uncharacterized protein</fullName>
    </submittedName>
</protein>
<name>A0A0F9GVW0_9ZZZZ</name>
<feature type="non-terminal residue" evidence="2">
    <location>
        <position position="29"/>
    </location>
</feature>
<dbReference type="AlphaFoldDB" id="A0A0F9GVW0"/>
<feature type="transmembrane region" description="Helical" evidence="1">
    <location>
        <begin position="7"/>
        <end position="28"/>
    </location>
</feature>
<gene>
    <name evidence="2" type="ORF">LCGC14_1861360</name>
</gene>
<comment type="caution">
    <text evidence="2">The sequence shown here is derived from an EMBL/GenBank/DDBJ whole genome shotgun (WGS) entry which is preliminary data.</text>
</comment>
<proteinExistence type="predicted"/>
<accession>A0A0F9GVW0</accession>
<reference evidence="2" key="1">
    <citation type="journal article" date="2015" name="Nature">
        <title>Complex archaea that bridge the gap between prokaryotes and eukaryotes.</title>
        <authorList>
            <person name="Spang A."/>
            <person name="Saw J.H."/>
            <person name="Jorgensen S.L."/>
            <person name="Zaremba-Niedzwiedzka K."/>
            <person name="Martijn J."/>
            <person name="Lind A.E."/>
            <person name="van Eijk R."/>
            <person name="Schleper C."/>
            <person name="Guy L."/>
            <person name="Ettema T.J."/>
        </authorList>
    </citation>
    <scope>NUCLEOTIDE SEQUENCE</scope>
</reference>
<evidence type="ECO:0000313" key="2">
    <source>
        <dbReference type="EMBL" id="KKL94766.1"/>
    </source>
</evidence>
<keyword evidence="1" id="KW-0472">Membrane</keyword>
<organism evidence="2">
    <name type="scientific">marine sediment metagenome</name>
    <dbReference type="NCBI Taxonomy" id="412755"/>
    <lineage>
        <taxon>unclassified sequences</taxon>
        <taxon>metagenomes</taxon>
        <taxon>ecological metagenomes</taxon>
    </lineage>
</organism>
<evidence type="ECO:0000256" key="1">
    <source>
        <dbReference type="SAM" id="Phobius"/>
    </source>
</evidence>
<keyword evidence="1" id="KW-1133">Transmembrane helix</keyword>
<dbReference type="EMBL" id="LAZR01018842">
    <property type="protein sequence ID" value="KKL94766.1"/>
    <property type="molecule type" value="Genomic_DNA"/>
</dbReference>